<organism evidence="2 3">
    <name type="scientific">Merismopedia glauca CCAP 1448/3</name>
    <dbReference type="NCBI Taxonomy" id="1296344"/>
    <lineage>
        <taxon>Bacteria</taxon>
        <taxon>Bacillati</taxon>
        <taxon>Cyanobacteriota</taxon>
        <taxon>Cyanophyceae</taxon>
        <taxon>Synechococcales</taxon>
        <taxon>Merismopediaceae</taxon>
        <taxon>Merismopedia</taxon>
    </lineage>
</organism>
<dbReference type="InterPro" id="IPR037401">
    <property type="entry name" value="SnoaL-like"/>
</dbReference>
<dbReference type="Gene3D" id="3.10.450.50">
    <property type="match status" value="1"/>
</dbReference>
<name>A0A2T1C4J8_9CYAN</name>
<dbReference type="SUPFAM" id="SSF54427">
    <property type="entry name" value="NTF2-like"/>
    <property type="match status" value="1"/>
</dbReference>
<reference evidence="2 3" key="1">
    <citation type="submission" date="2018-02" db="EMBL/GenBank/DDBJ databases">
        <authorList>
            <person name="Cohen D.B."/>
            <person name="Kent A.D."/>
        </authorList>
    </citation>
    <scope>NUCLEOTIDE SEQUENCE [LARGE SCALE GENOMIC DNA]</scope>
    <source>
        <strain evidence="2 3">CCAP 1448/3</strain>
    </source>
</reference>
<dbReference type="OrthoDB" id="582265at2"/>
<sequence>MKGFIAGFEQKKLTRRRILWLGGAGFSTLLLSSVYSSPILARTTKKSQILSTVDILAIQDLSTRYFYVLDGLDKLIVGDPATNWANTFTPDGTFSIVQTNGEVLLKATGFDDLIRTYKTFPDIQTTRHWINDLVIEPDVAGAKSGCYIIAMNIKNNPATIIRSGIYQDRLVKIRDRWKFKSRTLILDPNSPAG</sequence>
<dbReference type="Pfam" id="PF13577">
    <property type="entry name" value="SnoaL_4"/>
    <property type="match status" value="1"/>
</dbReference>
<keyword evidence="3" id="KW-1185">Reference proteome</keyword>
<proteinExistence type="predicted"/>
<dbReference type="RefSeq" id="WP_106288440.1">
    <property type="nucleotide sequence ID" value="NZ_CAWNTC010000014.1"/>
</dbReference>
<evidence type="ECO:0000259" key="1">
    <source>
        <dbReference type="Pfam" id="PF13577"/>
    </source>
</evidence>
<dbReference type="CDD" id="cd00531">
    <property type="entry name" value="NTF2_like"/>
    <property type="match status" value="1"/>
</dbReference>
<evidence type="ECO:0000313" key="3">
    <source>
        <dbReference type="Proteomes" id="UP000238762"/>
    </source>
</evidence>
<feature type="domain" description="SnoaL-like" evidence="1">
    <location>
        <begin position="54"/>
        <end position="183"/>
    </location>
</feature>
<dbReference type="AlphaFoldDB" id="A0A2T1C4J8"/>
<dbReference type="Proteomes" id="UP000238762">
    <property type="component" value="Unassembled WGS sequence"/>
</dbReference>
<comment type="caution">
    <text evidence="2">The sequence shown here is derived from an EMBL/GenBank/DDBJ whole genome shotgun (WGS) entry which is preliminary data.</text>
</comment>
<dbReference type="EMBL" id="PVWJ01000038">
    <property type="protein sequence ID" value="PSB03205.1"/>
    <property type="molecule type" value="Genomic_DNA"/>
</dbReference>
<accession>A0A2T1C4J8</accession>
<gene>
    <name evidence="2" type="ORF">C7B64_09655</name>
</gene>
<protein>
    <recommendedName>
        <fullName evidence="1">SnoaL-like domain-containing protein</fullName>
    </recommendedName>
</protein>
<reference evidence="2 3" key="2">
    <citation type="submission" date="2018-03" db="EMBL/GenBank/DDBJ databases">
        <title>The ancient ancestry and fast evolution of plastids.</title>
        <authorList>
            <person name="Moore K.R."/>
            <person name="Magnabosco C."/>
            <person name="Momper L."/>
            <person name="Gold D.A."/>
            <person name="Bosak T."/>
            <person name="Fournier G.P."/>
        </authorList>
    </citation>
    <scope>NUCLEOTIDE SEQUENCE [LARGE SCALE GENOMIC DNA]</scope>
    <source>
        <strain evidence="2 3">CCAP 1448/3</strain>
    </source>
</reference>
<dbReference type="InterPro" id="IPR032710">
    <property type="entry name" value="NTF2-like_dom_sf"/>
</dbReference>
<evidence type="ECO:0000313" key="2">
    <source>
        <dbReference type="EMBL" id="PSB03205.1"/>
    </source>
</evidence>